<keyword evidence="1" id="KW-0812">Transmembrane</keyword>
<evidence type="ECO:0008006" key="4">
    <source>
        <dbReference type="Google" id="ProtNLM"/>
    </source>
</evidence>
<dbReference type="EMBL" id="MEVN01000017">
    <property type="protein sequence ID" value="OGC57293.1"/>
    <property type="molecule type" value="Genomic_DNA"/>
</dbReference>
<dbReference type="Gene3D" id="2.170.130.30">
    <property type="match status" value="1"/>
</dbReference>
<keyword evidence="1" id="KW-0472">Membrane</keyword>
<evidence type="ECO:0000313" key="2">
    <source>
        <dbReference type="EMBL" id="OGC57293.1"/>
    </source>
</evidence>
<accession>A0A1F4VKH9</accession>
<proteinExistence type="predicted"/>
<evidence type="ECO:0000313" key="3">
    <source>
        <dbReference type="Proteomes" id="UP000177763"/>
    </source>
</evidence>
<gene>
    <name evidence="2" type="ORF">A3H26_03360</name>
</gene>
<reference evidence="2 3" key="1">
    <citation type="journal article" date="2016" name="Nat. Commun.">
        <title>Thousands of microbial genomes shed light on interconnected biogeochemical processes in an aquifer system.</title>
        <authorList>
            <person name="Anantharaman K."/>
            <person name="Brown C.T."/>
            <person name="Hug L.A."/>
            <person name="Sharon I."/>
            <person name="Castelle C.J."/>
            <person name="Probst A.J."/>
            <person name="Thomas B.C."/>
            <person name="Singh A."/>
            <person name="Wilkins M.J."/>
            <person name="Karaoz U."/>
            <person name="Brodie E.L."/>
            <person name="Williams K.H."/>
            <person name="Hubbard S.S."/>
            <person name="Banfield J.F."/>
        </authorList>
    </citation>
    <scope>NUCLEOTIDE SEQUENCE [LARGE SCALE GENOMIC DNA]</scope>
</reference>
<organism evidence="2 3">
    <name type="scientific">candidate division WWE3 bacterium RIFCSPLOWO2_12_FULL_36_10</name>
    <dbReference type="NCBI Taxonomy" id="1802630"/>
    <lineage>
        <taxon>Bacteria</taxon>
        <taxon>Katanobacteria</taxon>
    </lineage>
</organism>
<sequence>MTKNKAYYLFFLILILITVLFVRSAIKSDNVDVGTRKEKKEFVVKPVKVKLNIVKDNLIIYDYPVSLQNDDSILDMLEYLRNHKGFTYEKFAYIYGTEIDNINNIKAPIGFKWHLLNNGKDITFEIGDTNLIDVEVYEIKLEKPNNP</sequence>
<name>A0A1F4VKH9_UNCKA</name>
<evidence type="ECO:0000256" key="1">
    <source>
        <dbReference type="SAM" id="Phobius"/>
    </source>
</evidence>
<protein>
    <recommendedName>
        <fullName evidence="4">DUF4430 domain-containing protein</fullName>
    </recommendedName>
</protein>
<comment type="caution">
    <text evidence="2">The sequence shown here is derived from an EMBL/GenBank/DDBJ whole genome shotgun (WGS) entry which is preliminary data.</text>
</comment>
<dbReference type="AlphaFoldDB" id="A0A1F4VKH9"/>
<keyword evidence="1" id="KW-1133">Transmembrane helix</keyword>
<dbReference type="Proteomes" id="UP000177763">
    <property type="component" value="Unassembled WGS sequence"/>
</dbReference>
<feature type="transmembrane region" description="Helical" evidence="1">
    <location>
        <begin position="6"/>
        <end position="26"/>
    </location>
</feature>